<keyword evidence="8 10" id="KW-1133">Transmembrane helix</keyword>
<dbReference type="EMBL" id="JACHBS010000001">
    <property type="protein sequence ID" value="MBB5618611.1"/>
    <property type="molecule type" value="Genomic_DNA"/>
</dbReference>
<dbReference type="UniPathway" id="UPA00196"/>
<dbReference type="PANTHER" id="PTHR12468:SF2">
    <property type="entry name" value="GPI MANNOSYLTRANSFERASE 2"/>
    <property type="match status" value="1"/>
</dbReference>
<dbReference type="PANTHER" id="PTHR12468">
    <property type="entry name" value="GPI MANNOSYLTRANSFERASE 2"/>
    <property type="match status" value="1"/>
</dbReference>
<dbReference type="InterPro" id="IPR007315">
    <property type="entry name" value="PIG-V/Gpi18"/>
</dbReference>
<evidence type="ECO:0008006" key="13">
    <source>
        <dbReference type="Google" id="ProtNLM"/>
    </source>
</evidence>
<dbReference type="GO" id="GO:0004376">
    <property type="term" value="F:GPI mannosyltransferase activity"/>
    <property type="evidence" value="ECO:0007669"/>
    <property type="project" value="InterPro"/>
</dbReference>
<dbReference type="AlphaFoldDB" id="A0A840X8R2"/>
<dbReference type="RefSeq" id="WP_341799861.1">
    <property type="nucleotide sequence ID" value="NZ_BAAANZ010000003.1"/>
</dbReference>
<keyword evidence="7" id="KW-0256">Endoplasmic reticulum</keyword>
<sequence>MTTLAPPAAGSAGAVLDVLRRTPWWAAVLGIWAASRLVTTSILLSFAARQGENAWTAASPGYLDFARLWDAHWYYIISVVGYPSEIPRDENGLAGESAWAFMPVYPGLIRVGMALTGDTSPQGFAAVAVTISVAASAVAALLFFRLCRRWLSEGTALLATALLCVAPLSPIVQVGYAESLHLALLFGALILVLDRRWVLLPVVVTVMALTRPSGLAFALLLALVWGWRWWTRRDEPFPPLERVRLGLAAVIAGLAGLAWPGIVAVGTGELRGYLETELAWRRPYIGEGELLPFMPWVEGAGWWGGQVWWPNLPLAGVPFSGGEVLGVSILIGMLAFAALSFGLPAMRRMPLELRFWLIAYALYLLAVFFPQSSTFRLLVPLAPALGALALGIASVGTGRVGGRWSPPIVRGARVALAVLALGLGIAGQIAWVHVGWWVDGYDWTPP</sequence>
<evidence type="ECO:0000256" key="1">
    <source>
        <dbReference type="ARBA" id="ARBA00004477"/>
    </source>
</evidence>
<feature type="transmembrane region" description="Helical" evidence="10">
    <location>
        <begin position="245"/>
        <end position="265"/>
    </location>
</feature>
<gene>
    <name evidence="11" type="ORF">BJ959_002107</name>
</gene>
<feature type="transmembrane region" description="Helical" evidence="10">
    <location>
        <begin position="156"/>
        <end position="177"/>
    </location>
</feature>
<feature type="transmembrane region" description="Helical" evidence="10">
    <location>
        <begin position="98"/>
        <end position="117"/>
    </location>
</feature>
<dbReference type="GO" id="GO:0006506">
    <property type="term" value="P:GPI anchor biosynthetic process"/>
    <property type="evidence" value="ECO:0007669"/>
    <property type="project" value="UniProtKB-UniPathway"/>
</dbReference>
<dbReference type="GO" id="GO:0000009">
    <property type="term" value="F:alpha-1,6-mannosyltransferase activity"/>
    <property type="evidence" value="ECO:0007669"/>
    <property type="project" value="InterPro"/>
</dbReference>
<evidence type="ECO:0000313" key="11">
    <source>
        <dbReference type="EMBL" id="MBB5618611.1"/>
    </source>
</evidence>
<feature type="transmembrane region" description="Helical" evidence="10">
    <location>
        <begin position="123"/>
        <end position="144"/>
    </location>
</feature>
<accession>A0A840X8R2</accession>
<feature type="transmembrane region" description="Helical" evidence="10">
    <location>
        <begin position="24"/>
        <end position="46"/>
    </location>
</feature>
<evidence type="ECO:0000256" key="2">
    <source>
        <dbReference type="ARBA" id="ARBA00004687"/>
    </source>
</evidence>
<evidence type="ECO:0000256" key="6">
    <source>
        <dbReference type="ARBA" id="ARBA00022692"/>
    </source>
</evidence>
<evidence type="ECO:0000256" key="5">
    <source>
        <dbReference type="ARBA" id="ARBA00022679"/>
    </source>
</evidence>
<feature type="transmembrane region" description="Helical" evidence="10">
    <location>
        <begin position="324"/>
        <end position="343"/>
    </location>
</feature>
<keyword evidence="5" id="KW-0808">Transferase</keyword>
<keyword evidence="3" id="KW-0337">GPI-anchor biosynthesis</keyword>
<evidence type="ECO:0000256" key="3">
    <source>
        <dbReference type="ARBA" id="ARBA00022502"/>
    </source>
</evidence>
<keyword evidence="12" id="KW-1185">Reference proteome</keyword>
<evidence type="ECO:0000256" key="10">
    <source>
        <dbReference type="SAM" id="Phobius"/>
    </source>
</evidence>
<evidence type="ECO:0000256" key="9">
    <source>
        <dbReference type="ARBA" id="ARBA00023136"/>
    </source>
</evidence>
<reference evidence="11 12" key="1">
    <citation type="submission" date="2020-08" db="EMBL/GenBank/DDBJ databases">
        <title>Sequencing the genomes of 1000 actinobacteria strains.</title>
        <authorList>
            <person name="Klenk H.-P."/>
        </authorList>
    </citation>
    <scope>NUCLEOTIDE SEQUENCE [LARGE SCALE GENOMIC DNA]</scope>
    <source>
        <strain evidence="11 12">DSM 23889</strain>
    </source>
</reference>
<comment type="subcellular location">
    <subcellularLocation>
        <location evidence="1">Endoplasmic reticulum membrane</location>
        <topology evidence="1">Multi-pass membrane protein</topology>
    </subcellularLocation>
</comment>
<keyword evidence="6 10" id="KW-0812">Transmembrane</keyword>
<feature type="transmembrane region" description="Helical" evidence="10">
    <location>
        <begin position="377"/>
        <end position="402"/>
    </location>
</feature>
<comment type="pathway">
    <text evidence="2">Glycolipid biosynthesis; glycosylphosphatidylinositol-anchor biosynthesis.</text>
</comment>
<dbReference type="GO" id="GO:0016020">
    <property type="term" value="C:membrane"/>
    <property type="evidence" value="ECO:0007669"/>
    <property type="project" value="GOC"/>
</dbReference>
<keyword evidence="4" id="KW-0328">Glycosyltransferase</keyword>
<organism evidence="11 12">
    <name type="scientific">Microcella frigidaquae</name>
    <dbReference type="NCBI Taxonomy" id="424758"/>
    <lineage>
        <taxon>Bacteria</taxon>
        <taxon>Bacillati</taxon>
        <taxon>Actinomycetota</taxon>
        <taxon>Actinomycetes</taxon>
        <taxon>Micrococcales</taxon>
        <taxon>Microbacteriaceae</taxon>
        <taxon>Microcella</taxon>
    </lineage>
</organism>
<comment type="caution">
    <text evidence="11">The sequence shown here is derived from an EMBL/GenBank/DDBJ whole genome shotgun (WGS) entry which is preliminary data.</text>
</comment>
<dbReference type="Proteomes" id="UP000552883">
    <property type="component" value="Unassembled WGS sequence"/>
</dbReference>
<feature type="transmembrane region" description="Helical" evidence="10">
    <location>
        <begin position="355"/>
        <end position="371"/>
    </location>
</feature>
<evidence type="ECO:0000313" key="12">
    <source>
        <dbReference type="Proteomes" id="UP000552883"/>
    </source>
</evidence>
<feature type="transmembrane region" description="Helical" evidence="10">
    <location>
        <begin position="197"/>
        <end position="224"/>
    </location>
</feature>
<protein>
    <recommendedName>
        <fullName evidence="13">Glycosyltransferase RgtA/B/C/D-like domain-containing protein</fullName>
    </recommendedName>
</protein>
<proteinExistence type="predicted"/>
<dbReference type="GO" id="GO:0031501">
    <property type="term" value="C:mannosyltransferase complex"/>
    <property type="evidence" value="ECO:0007669"/>
    <property type="project" value="TreeGrafter"/>
</dbReference>
<feature type="transmembrane region" description="Helical" evidence="10">
    <location>
        <begin position="414"/>
        <end position="438"/>
    </location>
</feature>
<evidence type="ECO:0000256" key="4">
    <source>
        <dbReference type="ARBA" id="ARBA00022676"/>
    </source>
</evidence>
<evidence type="ECO:0000256" key="8">
    <source>
        <dbReference type="ARBA" id="ARBA00022989"/>
    </source>
</evidence>
<name>A0A840X8R2_9MICO</name>
<keyword evidence="9 10" id="KW-0472">Membrane</keyword>
<evidence type="ECO:0000256" key="7">
    <source>
        <dbReference type="ARBA" id="ARBA00022824"/>
    </source>
</evidence>